<gene>
    <name evidence="2" type="ORF">GPM918_LOCUS11687</name>
    <name evidence="3" type="ORF">OVA965_LOCUS18315</name>
    <name evidence="4" type="ORF">SRO942_LOCUS11688</name>
    <name evidence="5" type="ORF">TMI583_LOCUS18327</name>
</gene>
<evidence type="ECO:0000313" key="4">
    <source>
        <dbReference type="EMBL" id="CAF3734417.1"/>
    </source>
</evidence>
<evidence type="ECO:0000259" key="1">
    <source>
        <dbReference type="Pfam" id="PF00128"/>
    </source>
</evidence>
<dbReference type="Pfam" id="PF00128">
    <property type="entry name" value="Alpha-amylase"/>
    <property type="match status" value="1"/>
</dbReference>
<dbReference type="Proteomes" id="UP000663829">
    <property type="component" value="Unassembled WGS sequence"/>
</dbReference>
<dbReference type="EMBL" id="CAJNOQ010002464">
    <property type="protein sequence ID" value="CAF0959694.1"/>
    <property type="molecule type" value="Genomic_DNA"/>
</dbReference>
<dbReference type="SUPFAM" id="SSF51445">
    <property type="entry name" value="(Trans)glycosidases"/>
    <property type="match status" value="1"/>
</dbReference>
<reference evidence="2" key="1">
    <citation type="submission" date="2021-02" db="EMBL/GenBank/DDBJ databases">
        <authorList>
            <person name="Nowell W R."/>
        </authorList>
    </citation>
    <scope>NUCLEOTIDE SEQUENCE</scope>
</reference>
<dbReference type="InterPro" id="IPR017853">
    <property type="entry name" value="GH"/>
</dbReference>
<accession>A0A814DU52</accession>
<name>A0A814DU52_9BILA</name>
<keyword evidence="6" id="KW-1185">Reference proteome</keyword>
<evidence type="ECO:0000313" key="5">
    <source>
        <dbReference type="EMBL" id="CAF3843189.1"/>
    </source>
</evidence>
<dbReference type="EMBL" id="CAJOBC010002464">
    <property type="protein sequence ID" value="CAF3734417.1"/>
    <property type="molecule type" value="Genomic_DNA"/>
</dbReference>
<protein>
    <recommendedName>
        <fullName evidence="1">Glycosyl hydrolase family 13 catalytic domain-containing protein</fullName>
    </recommendedName>
</protein>
<dbReference type="OrthoDB" id="1740265at2759"/>
<sequence length="331" mass="38749">MPTNDCSLIQRRITRMDIDFVWFLPIYPIGSTNRTGQTYFSSTSKWSDIVDLKFEGNETTLWPELIDILKFWCEHGVDGFRMDLASCVPMEFWRQARYSVINVYPRCVWLAESIWFSALKSQRDQDKIIHTDAELYEVFDLRYDYDTYVAWRAAVQGAASIKSNLELLRLQTFVYPKNFIKLRFVENHDQDRIAYICRDNRWKALAWTDQEASVIETKGARLTVTHHSPCIVAVWEVESTREGLIGIFNVAQEANGEQFIRIPNLLNGNYKNLFIDMGVDDLLRRELRAVPVNNNGRLDVPKVAIVLHYTDILLRHKPIYSTTFDFNYRHA</sequence>
<evidence type="ECO:0000313" key="6">
    <source>
        <dbReference type="Proteomes" id="UP000663829"/>
    </source>
</evidence>
<feature type="domain" description="Glycosyl hydrolase family 13 catalytic" evidence="1">
    <location>
        <begin position="47"/>
        <end position="201"/>
    </location>
</feature>
<comment type="caution">
    <text evidence="2">The sequence shown here is derived from an EMBL/GenBank/DDBJ whole genome shotgun (WGS) entry which is preliminary data.</text>
</comment>
<organism evidence="2 6">
    <name type="scientific">Didymodactylos carnosus</name>
    <dbReference type="NCBI Taxonomy" id="1234261"/>
    <lineage>
        <taxon>Eukaryota</taxon>
        <taxon>Metazoa</taxon>
        <taxon>Spiralia</taxon>
        <taxon>Gnathifera</taxon>
        <taxon>Rotifera</taxon>
        <taxon>Eurotatoria</taxon>
        <taxon>Bdelloidea</taxon>
        <taxon>Philodinida</taxon>
        <taxon>Philodinidae</taxon>
        <taxon>Didymodactylos</taxon>
    </lineage>
</organism>
<dbReference type="Proteomes" id="UP000677228">
    <property type="component" value="Unassembled WGS sequence"/>
</dbReference>
<dbReference type="InterPro" id="IPR006047">
    <property type="entry name" value="GH13_cat_dom"/>
</dbReference>
<dbReference type="AlphaFoldDB" id="A0A814DU52"/>
<evidence type="ECO:0000313" key="2">
    <source>
        <dbReference type="EMBL" id="CAF0959694.1"/>
    </source>
</evidence>
<evidence type="ECO:0000313" key="3">
    <source>
        <dbReference type="EMBL" id="CAF1080018.1"/>
    </source>
</evidence>
<dbReference type="PANTHER" id="PTHR47786:SF2">
    <property type="entry name" value="GLYCOSYL HYDROLASE FAMILY 13 CATALYTIC DOMAIN-CONTAINING PROTEIN"/>
    <property type="match status" value="1"/>
</dbReference>
<proteinExistence type="predicted"/>
<dbReference type="EMBL" id="CAJNOK010009060">
    <property type="protein sequence ID" value="CAF1080018.1"/>
    <property type="molecule type" value="Genomic_DNA"/>
</dbReference>
<dbReference type="Proteomes" id="UP000682733">
    <property type="component" value="Unassembled WGS sequence"/>
</dbReference>
<dbReference type="Proteomes" id="UP000681722">
    <property type="component" value="Unassembled WGS sequence"/>
</dbReference>
<dbReference type="Gene3D" id="3.20.20.80">
    <property type="entry name" value="Glycosidases"/>
    <property type="match status" value="1"/>
</dbReference>
<dbReference type="EMBL" id="CAJOBA010009076">
    <property type="protein sequence ID" value="CAF3843189.1"/>
    <property type="molecule type" value="Genomic_DNA"/>
</dbReference>
<dbReference type="PANTHER" id="PTHR47786">
    <property type="entry name" value="ALPHA-1,4-GLUCAN:MALTOSE-1-PHOSPHATE MALTOSYLTRANSFERASE"/>
    <property type="match status" value="1"/>
</dbReference>
<dbReference type="GO" id="GO:0005975">
    <property type="term" value="P:carbohydrate metabolic process"/>
    <property type="evidence" value="ECO:0007669"/>
    <property type="project" value="InterPro"/>
</dbReference>